<evidence type="ECO:0000256" key="1">
    <source>
        <dbReference type="SAM" id="MobiDB-lite"/>
    </source>
</evidence>
<protein>
    <submittedName>
        <fullName evidence="2">Uncharacterized protein</fullName>
    </submittedName>
</protein>
<name>A0A3S1B9D0_ELYCH</name>
<feature type="compositionally biased region" description="Low complexity" evidence="1">
    <location>
        <begin position="90"/>
        <end position="154"/>
    </location>
</feature>
<feature type="compositionally biased region" description="Low complexity" evidence="1">
    <location>
        <begin position="224"/>
        <end position="240"/>
    </location>
</feature>
<evidence type="ECO:0000313" key="2">
    <source>
        <dbReference type="EMBL" id="RUS78940.1"/>
    </source>
</evidence>
<feature type="compositionally biased region" description="Polar residues" evidence="1">
    <location>
        <begin position="196"/>
        <end position="212"/>
    </location>
</feature>
<dbReference type="Proteomes" id="UP000271974">
    <property type="component" value="Unassembled WGS sequence"/>
</dbReference>
<evidence type="ECO:0000313" key="3">
    <source>
        <dbReference type="Proteomes" id="UP000271974"/>
    </source>
</evidence>
<keyword evidence="3" id="KW-1185">Reference proteome</keyword>
<proteinExistence type="predicted"/>
<gene>
    <name evidence="2" type="ORF">EGW08_013281</name>
</gene>
<feature type="compositionally biased region" description="Polar residues" evidence="1">
    <location>
        <begin position="241"/>
        <end position="252"/>
    </location>
</feature>
<feature type="non-terminal residue" evidence="2">
    <location>
        <position position="1"/>
    </location>
</feature>
<feature type="region of interest" description="Disordered" evidence="1">
    <location>
        <begin position="82"/>
        <end position="252"/>
    </location>
</feature>
<feature type="compositionally biased region" description="Basic and acidic residues" evidence="1">
    <location>
        <begin position="156"/>
        <end position="165"/>
    </location>
</feature>
<dbReference type="EMBL" id="RQTK01000480">
    <property type="protein sequence ID" value="RUS78940.1"/>
    <property type="molecule type" value="Genomic_DNA"/>
</dbReference>
<comment type="caution">
    <text evidence="2">The sequence shown here is derived from an EMBL/GenBank/DDBJ whole genome shotgun (WGS) entry which is preliminary data.</text>
</comment>
<reference evidence="2 3" key="1">
    <citation type="submission" date="2019-01" db="EMBL/GenBank/DDBJ databases">
        <title>A draft genome assembly of the solar-powered sea slug Elysia chlorotica.</title>
        <authorList>
            <person name="Cai H."/>
            <person name="Li Q."/>
            <person name="Fang X."/>
            <person name="Li J."/>
            <person name="Curtis N.E."/>
            <person name="Altenburger A."/>
            <person name="Shibata T."/>
            <person name="Feng M."/>
            <person name="Maeda T."/>
            <person name="Schwartz J.A."/>
            <person name="Shigenobu S."/>
            <person name="Lundholm N."/>
            <person name="Nishiyama T."/>
            <person name="Yang H."/>
            <person name="Hasebe M."/>
            <person name="Li S."/>
            <person name="Pierce S.K."/>
            <person name="Wang J."/>
        </authorList>
    </citation>
    <scope>NUCLEOTIDE SEQUENCE [LARGE SCALE GENOMIC DNA]</scope>
    <source>
        <strain evidence="2">EC2010</strain>
        <tissue evidence="2">Whole organism of an adult</tissue>
    </source>
</reference>
<dbReference type="AlphaFoldDB" id="A0A3S1B9D0"/>
<sequence length="252" mass="27812">LEESTDTHSLRWYIKQRNPVVHFEGLSPSPQITSTSCSSTTESVQALCALAREHRDIKNLGSVRGVELTLHDVLVATRQAQHVTSGSIDSKQSYQSSQSHQTQRSQQSQQPHQSTQKTQSQQSQTLKPSYSQQPSQSKLKSKQPQKPAQKSQQSRGESEADDAQRSPEAMWRRLQKAPPTGKKEGLTFPALRRSVSHLSCTSPTTPQSTALNHTDPHPHLNLMVSSRISISSSVDLSDPSTKQTQAAKSVTK</sequence>
<accession>A0A3S1B9D0</accession>
<organism evidence="2 3">
    <name type="scientific">Elysia chlorotica</name>
    <name type="common">Eastern emerald elysia</name>
    <name type="synonym">Sea slug</name>
    <dbReference type="NCBI Taxonomy" id="188477"/>
    <lineage>
        <taxon>Eukaryota</taxon>
        <taxon>Metazoa</taxon>
        <taxon>Spiralia</taxon>
        <taxon>Lophotrochozoa</taxon>
        <taxon>Mollusca</taxon>
        <taxon>Gastropoda</taxon>
        <taxon>Heterobranchia</taxon>
        <taxon>Euthyneura</taxon>
        <taxon>Panpulmonata</taxon>
        <taxon>Sacoglossa</taxon>
        <taxon>Placobranchoidea</taxon>
        <taxon>Plakobranchidae</taxon>
        <taxon>Elysia</taxon>
    </lineage>
</organism>